<evidence type="ECO:0000313" key="1">
    <source>
        <dbReference type="EMBL" id="SHM07475.1"/>
    </source>
</evidence>
<dbReference type="AlphaFoldDB" id="A0A1M7FU88"/>
<dbReference type="EMBL" id="FRBY01000003">
    <property type="protein sequence ID" value="SHM07475.1"/>
    <property type="molecule type" value="Genomic_DNA"/>
</dbReference>
<accession>A0A1M7FU88</accession>
<organism evidence="1 2">
    <name type="scientific">Flavobacterium saccharophilum</name>
    <dbReference type="NCBI Taxonomy" id="29534"/>
    <lineage>
        <taxon>Bacteria</taxon>
        <taxon>Pseudomonadati</taxon>
        <taxon>Bacteroidota</taxon>
        <taxon>Flavobacteriia</taxon>
        <taxon>Flavobacteriales</taxon>
        <taxon>Flavobacteriaceae</taxon>
        <taxon>Flavobacterium</taxon>
    </lineage>
</organism>
<gene>
    <name evidence="1" type="ORF">SAMN05444366_2261</name>
</gene>
<evidence type="ECO:0008006" key="3">
    <source>
        <dbReference type="Google" id="ProtNLM"/>
    </source>
</evidence>
<dbReference type="Proteomes" id="UP000184121">
    <property type="component" value="Unassembled WGS sequence"/>
</dbReference>
<keyword evidence="2" id="KW-1185">Reference proteome</keyword>
<dbReference type="RefSeq" id="WP_139257006.1">
    <property type="nucleotide sequence ID" value="NZ_FRBY01000003.1"/>
</dbReference>
<proteinExistence type="predicted"/>
<reference evidence="2" key="1">
    <citation type="submission" date="2016-11" db="EMBL/GenBank/DDBJ databases">
        <authorList>
            <person name="Varghese N."/>
            <person name="Submissions S."/>
        </authorList>
    </citation>
    <scope>NUCLEOTIDE SEQUENCE [LARGE SCALE GENOMIC DNA]</scope>
    <source>
        <strain evidence="2">DSM 1811</strain>
    </source>
</reference>
<dbReference type="OrthoDB" id="9831270at2"/>
<name>A0A1M7FU88_9FLAO</name>
<sequence length="164" mass="18905">MNAILIQSSKEIDVPSVQIFKLITDFDLLMAFDNVPFLKGLGRIDQSQINRIAGSECIIFFEDCNSARHISLTFINDWSFSARIDNFTSLLLSPLSAVEYQFTVFDIGHQSAIVSASYHFQMRSILEMFLIKILAGKFIRKQIDFFLKRIIESSEQYKIVKDNY</sequence>
<protein>
    <recommendedName>
        <fullName evidence="3">Polyketide cyclase / dehydrase and lipid transport</fullName>
    </recommendedName>
</protein>
<evidence type="ECO:0000313" key="2">
    <source>
        <dbReference type="Proteomes" id="UP000184121"/>
    </source>
</evidence>